<comment type="caution">
    <text evidence="3">The sequence shown here is derived from an EMBL/GenBank/DDBJ whole genome shotgun (WGS) entry which is preliminary data.</text>
</comment>
<dbReference type="Pfam" id="PF00589">
    <property type="entry name" value="Phage_integrase"/>
    <property type="match status" value="1"/>
</dbReference>
<dbReference type="InterPro" id="IPR002104">
    <property type="entry name" value="Integrase_catalytic"/>
</dbReference>
<dbReference type="AlphaFoldDB" id="A0A4Y7RIW6"/>
<feature type="domain" description="Tyr recombinase" evidence="2">
    <location>
        <begin position="131"/>
        <end position="198"/>
    </location>
</feature>
<gene>
    <name evidence="3" type="primary">xerC_10</name>
    <name evidence="3" type="ORF">Pmgp_03647</name>
</gene>
<reference evidence="3 4" key="1">
    <citation type="journal article" date="2018" name="Environ. Microbiol.">
        <title>Novel energy conservation strategies and behaviour of Pelotomaculum schinkii driving syntrophic propionate catabolism.</title>
        <authorList>
            <person name="Hidalgo-Ahumada C.A.P."/>
            <person name="Nobu M.K."/>
            <person name="Narihiro T."/>
            <person name="Tamaki H."/>
            <person name="Liu W.T."/>
            <person name="Kamagata Y."/>
            <person name="Stams A.J.M."/>
            <person name="Imachi H."/>
            <person name="Sousa D.Z."/>
        </authorList>
    </citation>
    <scope>NUCLEOTIDE SEQUENCE [LARGE SCALE GENOMIC DNA]</scope>
    <source>
        <strain evidence="3 4">MGP</strain>
    </source>
</reference>
<dbReference type="GO" id="GO:0003677">
    <property type="term" value="F:DNA binding"/>
    <property type="evidence" value="ECO:0007669"/>
    <property type="project" value="InterPro"/>
</dbReference>
<keyword evidence="1" id="KW-0233">DNA recombination</keyword>
<dbReference type="GO" id="GO:0015074">
    <property type="term" value="P:DNA integration"/>
    <property type="evidence" value="ECO:0007669"/>
    <property type="project" value="InterPro"/>
</dbReference>
<evidence type="ECO:0000313" key="3">
    <source>
        <dbReference type="EMBL" id="TEB08751.1"/>
    </source>
</evidence>
<evidence type="ECO:0000313" key="4">
    <source>
        <dbReference type="Proteomes" id="UP000297597"/>
    </source>
</evidence>
<dbReference type="EMBL" id="QFFZ01000079">
    <property type="protein sequence ID" value="TEB08751.1"/>
    <property type="molecule type" value="Genomic_DNA"/>
</dbReference>
<sequence length="229" mass="26084">MDTEKNIRKMIEQVLDELKSQGYSKNCIQRYVASYRGLLAYADGHGISEYSEAVGLDYMFDQFGYKLEGFFGNLPQPVSNTLHHLLVLWHYQHYSTVEFITRGQKKAFQCPENYQKEYEAFHKAPYGAFKMSNGMQHILWKYMRFAGLEIPRNEHCGLHSLRSTLARTMLESGGPLPVISEVLGHESVQSTSVYLKNQYGSTSEMPYRSGGGVSEWLKNTPGRAASDTI</sequence>
<proteinExistence type="predicted"/>
<dbReference type="OrthoDB" id="9788852at2"/>
<dbReference type="InterPro" id="IPR013762">
    <property type="entry name" value="Integrase-like_cat_sf"/>
</dbReference>
<dbReference type="RefSeq" id="WP_134215986.1">
    <property type="nucleotide sequence ID" value="NZ_QFFZ01000079.1"/>
</dbReference>
<protein>
    <submittedName>
        <fullName evidence="3">Tyrosine recombinase XerC</fullName>
    </submittedName>
</protein>
<dbReference type="Gene3D" id="1.10.443.10">
    <property type="entry name" value="Intergrase catalytic core"/>
    <property type="match status" value="1"/>
</dbReference>
<dbReference type="GO" id="GO:0006310">
    <property type="term" value="P:DNA recombination"/>
    <property type="evidence" value="ECO:0007669"/>
    <property type="project" value="UniProtKB-KW"/>
</dbReference>
<organism evidence="3 4">
    <name type="scientific">Pelotomaculum propionicicum</name>
    <dbReference type="NCBI Taxonomy" id="258475"/>
    <lineage>
        <taxon>Bacteria</taxon>
        <taxon>Bacillati</taxon>
        <taxon>Bacillota</taxon>
        <taxon>Clostridia</taxon>
        <taxon>Eubacteriales</taxon>
        <taxon>Desulfotomaculaceae</taxon>
        <taxon>Pelotomaculum</taxon>
    </lineage>
</organism>
<dbReference type="SUPFAM" id="SSF56349">
    <property type="entry name" value="DNA breaking-rejoining enzymes"/>
    <property type="match status" value="1"/>
</dbReference>
<evidence type="ECO:0000256" key="1">
    <source>
        <dbReference type="ARBA" id="ARBA00023172"/>
    </source>
</evidence>
<dbReference type="Proteomes" id="UP000297597">
    <property type="component" value="Unassembled WGS sequence"/>
</dbReference>
<accession>A0A4Y7RIW6</accession>
<dbReference type="InterPro" id="IPR011010">
    <property type="entry name" value="DNA_brk_join_enz"/>
</dbReference>
<evidence type="ECO:0000259" key="2">
    <source>
        <dbReference type="Pfam" id="PF00589"/>
    </source>
</evidence>
<name>A0A4Y7RIW6_9FIRM</name>
<keyword evidence="4" id="KW-1185">Reference proteome</keyword>